<dbReference type="Proteomes" id="UP000036403">
    <property type="component" value="Unassembled WGS sequence"/>
</dbReference>
<evidence type="ECO:0000313" key="2">
    <source>
        <dbReference type="Proteomes" id="UP000036403"/>
    </source>
</evidence>
<dbReference type="OrthoDB" id="10069705at2759"/>
<protein>
    <submittedName>
        <fullName evidence="1">Protein vestigial</fullName>
    </submittedName>
</protein>
<proteinExistence type="predicted"/>
<dbReference type="EMBL" id="LBMM01000239">
    <property type="protein sequence ID" value="KMR03319.1"/>
    <property type="molecule type" value="Genomic_DNA"/>
</dbReference>
<sequence length="142" mass="15903">MSMRNFPPSFWNSQHPGDVYEYPTDPWHYPQYHHRAVHEYHHHNMAAAASYGGLLLGGARGLGHHTSHHAAHHAHAAASYKEWTSTTPSQSLVDASSAPPYPHGHYAPLSGNLSSLEKSTDREIVAFAFITVKNRIFEKRIV</sequence>
<dbReference type="PaxDb" id="67767-A0A0J7L8W1"/>
<evidence type="ECO:0000313" key="1">
    <source>
        <dbReference type="EMBL" id="KMR03319.1"/>
    </source>
</evidence>
<keyword evidence="2" id="KW-1185">Reference proteome</keyword>
<comment type="caution">
    <text evidence="1">The sequence shown here is derived from an EMBL/GenBank/DDBJ whole genome shotgun (WGS) entry which is preliminary data.</text>
</comment>
<dbReference type="AlphaFoldDB" id="A0A0J7L8W1"/>
<organism evidence="1 2">
    <name type="scientific">Lasius niger</name>
    <name type="common">Black garden ant</name>
    <dbReference type="NCBI Taxonomy" id="67767"/>
    <lineage>
        <taxon>Eukaryota</taxon>
        <taxon>Metazoa</taxon>
        <taxon>Ecdysozoa</taxon>
        <taxon>Arthropoda</taxon>
        <taxon>Hexapoda</taxon>
        <taxon>Insecta</taxon>
        <taxon>Pterygota</taxon>
        <taxon>Neoptera</taxon>
        <taxon>Endopterygota</taxon>
        <taxon>Hymenoptera</taxon>
        <taxon>Apocrita</taxon>
        <taxon>Aculeata</taxon>
        <taxon>Formicoidea</taxon>
        <taxon>Formicidae</taxon>
        <taxon>Formicinae</taxon>
        <taxon>Lasius</taxon>
        <taxon>Lasius</taxon>
    </lineage>
</organism>
<reference evidence="1 2" key="1">
    <citation type="submission" date="2015-04" db="EMBL/GenBank/DDBJ databases">
        <title>Lasius niger genome sequencing.</title>
        <authorList>
            <person name="Konorov E.A."/>
            <person name="Nikitin M.A."/>
            <person name="Kirill M.V."/>
            <person name="Chang P."/>
        </authorList>
    </citation>
    <scope>NUCLEOTIDE SEQUENCE [LARGE SCALE GENOMIC DNA]</scope>
    <source>
        <tissue evidence="1">Whole</tissue>
    </source>
</reference>
<name>A0A0J7L8W1_LASNI</name>
<accession>A0A0J7L8W1</accession>
<gene>
    <name evidence="1" type="ORF">RF55_789</name>
</gene>